<dbReference type="InterPro" id="IPR008974">
    <property type="entry name" value="TRAF-like"/>
</dbReference>
<evidence type="ECO:0000313" key="2">
    <source>
        <dbReference type="EMBL" id="WVZ95013.1"/>
    </source>
</evidence>
<feature type="domain" description="MATH" evidence="1">
    <location>
        <begin position="48"/>
        <end position="142"/>
    </location>
</feature>
<evidence type="ECO:0000259" key="1">
    <source>
        <dbReference type="PROSITE" id="PS50144"/>
    </source>
</evidence>
<dbReference type="AlphaFoldDB" id="A0AAQ3ULY4"/>
<dbReference type="SUPFAM" id="SSF49599">
    <property type="entry name" value="TRAF domain-like"/>
    <property type="match status" value="1"/>
</dbReference>
<dbReference type="Pfam" id="PF22486">
    <property type="entry name" value="MATH_2"/>
    <property type="match status" value="1"/>
</dbReference>
<dbReference type="Proteomes" id="UP001341281">
    <property type="component" value="Chromosome 09"/>
</dbReference>
<dbReference type="CDD" id="cd00121">
    <property type="entry name" value="MATH"/>
    <property type="match status" value="1"/>
</dbReference>
<proteinExistence type="predicted"/>
<accession>A0AAQ3ULY4</accession>
<reference evidence="2 3" key="1">
    <citation type="submission" date="2024-02" db="EMBL/GenBank/DDBJ databases">
        <title>High-quality chromosome-scale genome assembly of Pensacola bahiagrass (Paspalum notatum Flugge var. saurae).</title>
        <authorList>
            <person name="Vega J.M."/>
            <person name="Podio M."/>
            <person name="Orjuela J."/>
            <person name="Siena L.A."/>
            <person name="Pessino S.C."/>
            <person name="Combes M.C."/>
            <person name="Mariac C."/>
            <person name="Albertini E."/>
            <person name="Pupilli F."/>
            <person name="Ortiz J.P.A."/>
            <person name="Leblanc O."/>
        </authorList>
    </citation>
    <scope>NUCLEOTIDE SEQUENCE [LARGE SCALE GENOMIC DNA]</scope>
    <source>
        <strain evidence="2">R1</strain>
        <tissue evidence="2">Leaf</tissue>
    </source>
</reference>
<protein>
    <recommendedName>
        <fullName evidence="1">MATH domain-containing protein</fullName>
    </recommendedName>
</protein>
<sequence>MGGYRNGVRTHTYVVDGTQAALRRRWRRPAVAALRFGCRRQGGEGLPRGPHRRLLVDKTLPAGERVSSQQFTVGGRCWWIDYYPNGTDGSTKEGSAGDSIALYLRLVRTEMVTGAGYSLYNIEMKRVRAQYRFSLLDLDGND</sequence>
<dbReference type="EMBL" id="CP144753">
    <property type="protein sequence ID" value="WVZ95013.1"/>
    <property type="molecule type" value="Genomic_DNA"/>
</dbReference>
<dbReference type="Gene3D" id="2.60.210.10">
    <property type="entry name" value="Apoptosis, Tumor Necrosis Factor Receptor Associated Protein 2, Chain A"/>
    <property type="match status" value="1"/>
</dbReference>
<organism evidence="2 3">
    <name type="scientific">Paspalum notatum var. saurae</name>
    <dbReference type="NCBI Taxonomy" id="547442"/>
    <lineage>
        <taxon>Eukaryota</taxon>
        <taxon>Viridiplantae</taxon>
        <taxon>Streptophyta</taxon>
        <taxon>Embryophyta</taxon>
        <taxon>Tracheophyta</taxon>
        <taxon>Spermatophyta</taxon>
        <taxon>Magnoliopsida</taxon>
        <taxon>Liliopsida</taxon>
        <taxon>Poales</taxon>
        <taxon>Poaceae</taxon>
        <taxon>PACMAD clade</taxon>
        <taxon>Panicoideae</taxon>
        <taxon>Andropogonodae</taxon>
        <taxon>Paspaleae</taxon>
        <taxon>Paspalinae</taxon>
        <taxon>Paspalum</taxon>
    </lineage>
</organism>
<dbReference type="PROSITE" id="PS50144">
    <property type="entry name" value="MATH"/>
    <property type="match status" value="1"/>
</dbReference>
<name>A0AAQ3ULY4_PASNO</name>
<keyword evidence="3" id="KW-1185">Reference proteome</keyword>
<gene>
    <name evidence="2" type="ORF">U9M48_040823</name>
</gene>
<dbReference type="InterPro" id="IPR002083">
    <property type="entry name" value="MATH/TRAF_dom"/>
</dbReference>
<evidence type="ECO:0000313" key="3">
    <source>
        <dbReference type="Proteomes" id="UP001341281"/>
    </source>
</evidence>